<name>A0A511V073_9BACI</name>
<organism evidence="2 3">
    <name type="scientific">Cerasibacillus quisquiliarum</name>
    <dbReference type="NCBI Taxonomy" id="227865"/>
    <lineage>
        <taxon>Bacteria</taxon>
        <taxon>Bacillati</taxon>
        <taxon>Bacillota</taxon>
        <taxon>Bacilli</taxon>
        <taxon>Bacillales</taxon>
        <taxon>Bacillaceae</taxon>
        <taxon>Cerasibacillus</taxon>
    </lineage>
</organism>
<dbReference type="AlphaFoldDB" id="A0A511V073"/>
<evidence type="ECO:0000313" key="2">
    <source>
        <dbReference type="EMBL" id="GEN30742.1"/>
    </source>
</evidence>
<protein>
    <recommendedName>
        <fullName evidence="1">IDEAL domain-containing protein</fullName>
    </recommendedName>
</protein>
<dbReference type="EMBL" id="BJXW01000009">
    <property type="protein sequence ID" value="GEN30742.1"/>
    <property type="molecule type" value="Genomic_DNA"/>
</dbReference>
<dbReference type="InterPro" id="IPR014957">
    <property type="entry name" value="IDEAL_dom"/>
</dbReference>
<gene>
    <name evidence="2" type="ORF">CQU01_09800</name>
</gene>
<dbReference type="RefSeq" id="WP_146936283.1">
    <property type="nucleotide sequence ID" value="NZ_BJXW01000009.1"/>
</dbReference>
<evidence type="ECO:0000259" key="1">
    <source>
        <dbReference type="SMART" id="SM00914"/>
    </source>
</evidence>
<proteinExistence type="predicted"/>
<dbReference type="Pfam" id="PF08858">
    <property type="entry name" value="IDEAL"/>
    <property type="match status" value="1"/>
</dbReference>
<dbReference type="Gene3D" id="4.10.810.10">
    <property type="entry name" value="Virus Scaffolding Protein, Chain A"/>
    <property type="match status" value="1"/>
</dbReference>
<keyword evidence="3" id="KW-1185">Reference proteome</keyword>
<dbReference type="Proteomes" id="UP000321491">
    <property type="component" value="Unassembled WGS sequence"/>
</dbReference>
<feature type="domain" description="IDEAL" evidence="1">
    <location>
        <begin position="35"/>
        <end position="71"/>
    </location>
</feature>
<dbReference type="InterPro" id="IPR027393">
    <property type="entry name" value="Virus_scaffolding_prot_C"/>
</dbReference>
<dbReference type="OrthoDB" id="2691639at2"/>
<comment type="caution">
    <text evidence="2">The sequence shown here is derived from an EMBL/GenBank/DDBJ whole genome shotgun (WGS) entry which is preliminary data.</text>
</comment>
<evidence type="ECO:0000313" key="3">
    <source>
        <dbReference type="Proteomes" id="UP000321491"/>
    </source>
</evidence>
<sequence>MNKEKTIYRFKRYRGNRVQAKREISFEMMLSARLLLDELCFIRNKHHLMDILNKAIDSGDQEAFQRYSELYKQYVWE</sequence>
<accession>A0A511V073</accession>
<reference evidence="2 3" key="1">
    <citation type="submission" date="2019-07" db="EMBL/GenBank/DDBJ databases">
        <title>Whole genome shotgun sequence of Cerasibacillus quisquiliarum NBRC 102429.</title>
        <authorList>
            <person name="Hosoyama A."/>
            <person name="Uohara A."/>
            <person name="Ohji S."/>
            <person name="Ichikawa N."/>
        </authorList>
    </citation>
    <scope>NUCLEOTIDE SEQUENCE [LARGE SCALE GENOMIC DNA]</scope>
    <source>
        <strain evidence="2 3">NBRC 102429</strain>
    </source>
</reference>
<dbReference type="SMART" id="SM00914">
    <property type="entry name" value="IDEAL"/>
    <property type="match status" value="1"/>
</dbReference>